<organism evidence="1 2">
    <name type="scientific">Vaccinium darrowii</name>
    <dbReference type="NCBI Taxonomy" id="229202"/>
    <lineage>
        <taxon>Eukaryota</taxon>
        <taxon>Viridiplantae</taxon>
        <taxon>Streptophyta</taxon>
        <taxon>Embryophyta</taxon>
        <taxon>Tracheophyta</taxon>
        <taxon>Spermatophyta</taxon>
        <taxon>Magnoliopsida</taxon>
        <taxon>eudicotyledons</taxon>
        <taxon>Gunneridae</taxon>
        <taxon>Pentapetalae</taxon>
        <taxon>asterids</taxon>
        <taxon>Ericales</taxon>
        <taxon>Ericaceae</taxon>
        <taxon>Vaccinioideae</taxon>
        <taxon>Vaccinieae</taxon>
        <taxon>Vaccinium</taxon>
    </lineage>
</organism>
<gene>
    <name evidence="1" type="ORF">Vadar_032824</name>
</gene>
<accession>A0ACB7Y3V5</accession>
<dbReference type="EMBL" id="CM037155">
    <property type="protein sequence ID" value="KAH7848016.1"/>
    <property type="molecule type" value="Genomic_DNA"/>
</dbReference>
<proteinExistence type="predicted"/>
<name>A0ACB7Y3V5_9ERIC</name>
<sequence>MSAGLHPSRVDILELKLYIERKIGHEKAEKYFYLLSQFFSLKISKLEFDRLCIATIGRENVCLHNRLIRAVLKNACVAKIPPPKEHKTGGSLNEKLPNGYQRSSFHSLCRDSSPRSPRKGRTPNGRDRKFMDRPSPLGPNGKACSLGCEDSVPKVQEQQSATELLSLGSRPPPEGSSVEEGEEVEQASGSPSIYSRSPVRAPLGMSISGKETRKVLRTGLGTGFHTDSCEGSGELPDTRSLKTRLEQKLETEGLKVSLDCVNLLNNSLDVYLKRLMKPALELAGSRHRNMNSSENCNQVMFGLNGMRPMGYVHNANRPILASLLDFRVTIESNPRKLGEDWPIQLEKVCLRASDQQ</sequence>
<reference evidence="1 2" key="1">
    <citation type="journal article" date="2021" name="Hortic Res">
        <title>High-quality reference genome and annotation aids understanding of berry development for evergreen blueberry (Vaccinium darrowii).</title>
        <authorList>
            <person name="Yu J."/>
            <person name="Hulse-Kemp A.M."/>
            <person name="Babiker E."/>
            <person name="Staton M."/>
        </authorList>
    </citation>
    <scope>NUCLEOTIDE SEQUENCE [LARGE SCALE GENOMIC DNA]</scope>
    <source>
        <strain evidence="2">cv. NJ 8807/NJ 8810</strain>
        <tissue evidence="1">Young leaf</tissue>
    </source>
</reference>
<keyword evidence="2" id="KW-1185">Reference proteome</keyword>
<dbReference type="Proteomes" id="UP000828048">
    <property type="component" value="Chromosome 5"/>
</dbReference>
<comment type="caution">
    <text evidence="1">The sequence shown here is derived from an EMBL/GenBank/DDBJ whole genome shotgun (WGS) entry which is preliminary data.</text>
</comment>
<evidence type="ECO:0000313" key="2">
    <source>
        <dbReference type="Proteomes" id="UP000828048"/>
    </source>
</evidence>
<evidence type="ECO:0000313" key="1">
    <source>
        <dbReference type="EMBL" id="KAH7848016.1"/>
    </source>
</evidence>
<protein>
    <submittedName>
        <fullName evidence="1">Uncharacterized protein</fullName>
    </submittedName>
</protein>